<keyword evidence="10" id="KW-1185">Reference proteome</keyword>
<keyword evidence="6 7" id="KW-0472">Membrane</keyword>
<evidence type="ECO:0000313" key="10">
    <source>
        <dbReference type="Proteomes" id="UP001579974"/>
    </source>
</evidence>
<dbReference type="EC" id="2.4.-.-" evidence="9"/>
<dbReference type="GO" id="GO:0016757">
    <property type="term" value="F:glycosyltransferase activity"/>
    <property type="evidence" value="ECO:0007669"/>
    <property type="project" value="UniProtKB-KW"/>
</dbReference>
<keyword evidence="2 9" id="KW-0328">Glycosyltransferase</keyword>
<reference evidence="9 10" key="1">
    <citation type="journal article" date="2024" name="Int. J. Mol. Sci.">
        <title>Exploration of Alicyclobacillus spp. Genome in Search of Antibiotic Resistance.</title>
        <authorList>
            <person name="Bucka-Kolendo J."/>
            <person name="Kiousi D.E."/>
            <person name="Dekowska A."/>
            <person name="Mikolajczuk-Szczyrba A."/>
            <person name="Karadedos D.M."/>
            <person name="Michael P."/>
            <person name="Galanis A."/>
            <person name="Sokolowska B."/>
        </authorList>
    </citation>
    <scope>NUCLEOTIDE SEQUENCE [LARGE SCALE GENOMIC DNA]</scope>
    <source>
        <strain evidence="9 10">KKP 3000</strain>
    </source>
</reference>
<feature type="domain" description="Type II secretion system protein GspE N-terminal" evidence="8">
    <location>
        <begin position="170"/>
        <end position="243"/>
    </location>
</feature>
<comment type="caution">
    <text evidence="9">The sequence shown here is derived from an EMBL/GenBank/DDBJ whole genome shotgun (WGS) entry which is preliminary data.</text>
</comment>
<dbReference type="InterPro" id="IPR029044">
    <property type="entry name" value="Nucleotide-diphossugar_trans"/>
</dbReference>
<dbReference type="SUPFAM" id="SSF53448">
    <property type="entry name" value="Nucleotide-diphospho-sugar transferases"/>
    <property type="match status" value="1"/>
</dbReference>
<evidence type="ECO:0000256" key="4">
    <source>
        <dbReference type="ARBA" id="ARBA00022692"/>
    </source>
</evidence>
<accession>A0ABV5AF80</accession>
<evidence type="ECO:0000256" key="2">
    <source>
        <dbReference type="ARBA" id="ARBA00022676"/>
    </source>
</evidence>
<feature type="transmembrane region" description="Helical" evidence="7">
    <location>
        <begin position="633"/>
        <end position="653"/>
    </location>
</feature>
<dbReference type="Gene3D" id="3.90.550.10">
    <property type="entry name" value="Spore Coat Polysaccharide Biosynthesis Protein SpsA, Chain A"/>
    <property type="match status" value="1"/>
</dbReference>
<dbReference type="Pfam" id="PF13641">
    <property type="entry name" value="Glyco_tranf_2_3"/>
    <property type="match status" value="1"/>
</dbReference>
<dbReference type="Gene3D" id="3.30.300.160">
    <property type="entry name" value="Type II secretion system, protein E, N-terminal domain"/>
    <property type="match status" value="1"/>
</dbReference>
<evidence type="ECO:0000259" key="8">
    <source>
        <dbReference type="Pfam" id="PF05157"/>
    </source>
</evidence>
<evidence type="ECO:0000256" key="1">
    <source>
        <dbReference type="ARBA" id="ARBA00004141"/>
    </source>
</evidence>
<dbReference type="Proteomes" id="UP001579974">
    <property type="component" value="Unassembled WGS sequence"/>
</dbReference>
<dbReference type="EMBL" id="JBDXSU010000008">
    <property type="protein sequence ID" value="MFB5190930.1"/>
    <property type="molecule type" value="Genomic_DNA"/>
</dbReference>
<feature type="transmembrane region" description="Helical" evidence="7">
    <location>
        <begin position="591"/>
        <end position="613"/>
    </location>
</feature>
<gene>
    <name evidence="9" type="ORF">KKP3000_004426</name>
</gene>
<dbReference type="SUPFAM" id="SSF160246">
    <property type="entry name" value="EspE N-terminal domain-like"/>
    <property type="match status" value="1"/>
</dbReference>
<name>A0ABV5AF80_9BACL</name>
<proteinExistence type="predicted"/>
<dbReference type="InterPro" id="IPR037257">
    <property type="entry name" value="T2SS_E_N_sf"/>
</dbReference>
<organism evidence="9 10">
    <name type="scientific">Alicyclobacillus fastidiosus</name>
    <dbReference type="NCBI Taxonomy" id="392011"/>
    <lineage>
        <taxon>Bacteria</taxon>
        <taxon>Bacillati</taxon>
        <taxon>Bacillota</taxon>
        <taxon>Bacilli</taxon>
        <taxon>Bacillales</taxon>
        <taxon>Alicyclobacillaceae</taxon>
        <taxon>Alicyclobacillus</taxon>
    </lineage>
</organism>
<dbReference type="InterPro" id="IPR007831">
    <property type="entry name" value="T2SS_GspE_N"/>
</dbReference>
<keyword evidence="5 7" id="KW-1133">Transmembrane helix</keyword>
<dbReference type="PANTHER" id="PTHR43867">
    <property type="entry name" value="CELLULOSE SYNTHASE CATALYTIC SUBUNIT A [UDP-FORMING]"/>
    <property type="match status" value="1"/>
</dbReference>
<feature type="transmembrane region" description="Helical" evidence="7">
    <location>
        <begin position="665"/>
        <end position="684"/>
    </location>
</feature>
<feature type="transmembrane region" description="Helical" evidence="7">
    <location>
        <begin position="269"/>
        <end position="288"/>
    </location>
</feature>
<evidence type="ECO:0000256" key="3">
    <source>
        <dbReference type="ARBA" id="ARBA00022679"/>
    </source>
</evidence>
<dbReference type="RefSeq" id="WP_275474648.1">
    <property type="nucleotide sequence ID" value="NZ_CP162940.1"/>
</dbReference>
<sequence>MFISLRPWKNDQGALIDPVSPNAANLIDADESRKWGVLPWEVIGNRVWVAYSDVAFKEDVCKRLSSWEVIFTEALPEEIEYAQDRVYGLPKNMADIRLGGILLQQGKIEADDLLFALDQQPNFGGKLGAILSSDNRANYWEIAEGVARQRMLPVISLVEQAQLTAKHPSTQNVWTQLEDSFWIRHQCVPIAVYGNVLTIAMVDPDDAGAIEELKAKTGLELSITITGFRDITAVYAAYYQDIHSAKSREGLKNVLPEWSAHKRFSKVQWVMMMTTIFLVVLCLLLWFLPTLLTINIGVQIFYIMNSIVRLNWILRSTKMPLEVAVTDTDLASVDRTSLPIYTILVPLYKETAVLPTIKRALLRLDYPKDRLDVKILLEEDDTETIAIARSSQLPNYVDLVIVPSSEPKTKPKACNYGLLRARGDYVVIFDAEDIPEPDQLLKAIATFQSVPDNVACVQAKLSYFNGSQNMLTRWFTAEYAMWFDLLLPALYASDLPIPLGGTSNHFRTDVLRKIGAWDPFNVTEDADLGIRLHRDGWRTAVMNSTTHEEANSEFVNWVRQRSRWVKGYLQTWFVHMRHPVHLWKELGPKGFFGFQIVVGGTPLTFLLNPLLWALTTSWFAVGSPIAHDLFPGWLYYTSFVNLLLGNFAFTYSNVSGMARRGAWGLVKYAALSPIYWTFMSVAAWKGTWQLITRPSYWEKTTHGLDTSYAENFTKGVGM</sequence>
<evidence type="ECO:0000256" key="5">
    <source>
        <dbReference type="ARBA" id="ARBA00022989"/>
    </source>
</evidence>
<keyword evidence="3 9" id="KW-0808">Transferase</keyword>
<comment type="subcellular location">
    <subcellularLocation>
        <location evidence="1">Membrane</location>
        <topology evidence="1">Multi-pass membrane protein</topology>
    </subcellularLocation>
</comment>
<evidence type="ECO:0000313" key="9">
    <source>
        <dbReference type="EMBL" id="MFB5190930.1"/>
    </source>
</evidence>
<evidence type="ECO:0000256" key="6">
    <source>
        <dbReference type="ARBA" id="ARBA00023136"/>
    </source>
</evidence>
<dbReference type="Pfam" id="PF05157">
    <property type="entry name" value="MshEN"/>
    <property type="match status" value="1"/>
</dbReference>
<evidence type="ECO:0000256" key="7">
    <source>
        <dbReference type="SAM" id="Phobius"/>
    </source>
</evidence>
<dbReference type="InterPro" id="IPR050321">
    <property type="entry name" value="Glycosyltr_2/OpgH_subfam"/>
</dbReference>
<protein>
    <submittedName>
        <fullName evidence="9">Glycosyltransferase</fullName>
        <ecNumber evidence="9">2.4.-.-</ecNumber>
    </submittedName>
</protein>
<dbReference type="PANTHER" id="PTHR43867:SF2">
    <property type="entry name" value="CELLULOSE SYNTHASE CATALYTIC SUBUNIT A [UDP-FORMING]"/>
    <property type="match status" value="1"/>
</dbReference>
<keyword evidence="4 7" id="KW-0812">Transmembrane</keyword>
<dbReference type="CDD" id="cd06427">
    <property type="entry name" value="CESA_like_2"/>
    <property type="match status" value="1"/>
</dbReference>